<dbReference type="UniPathway" id="UPA00164"/>
<dbReference type="InterPro" id="IPR006407">
    <property type="entry name" value="GlgB"/>
</dbReference>
<evidence type="ECO:0000256" key="6">
    <source>
        <dbReference type="ARBA" id="ARBA00022600"/>
    </source>
</evidence>
<dbReference type="OrthoDB" id="9800174at2"/>
<dbReference type="AlphaFoldDB" id="A0A1T4K515"/>
<dbReference type="EMBL" id="FUWY01000001">
    <property type="protein sequence ID" value="SJZ37524.1"/>
    <property type="molecule type" value="Genomic_DNA"/>
</dbReference>
<comment type="pathway">
    <text evidence="3">Glycan biosynthesis; glycogen biosynthesis.</text>
</comment>
<dbReference type="EC" id="2.4.1.18" evidence="5 11"/>
<keyword evidence="7" id="KW-0328">Glycosyltransferase</keyword>
<evidence type="ECO:0000256" key="5">
    <source>
        <dbReference type="ARBA" id="ARBA00012541"/>
    </source>
</evidence>
<evidence type="ECO:0000256" key="8">
    <source>
        <dbReference type="ARBA" id="ARBA00022679"/>
    </source>
</evidence>
<dbReference type="InterPro" id="IPR017853">
    <property type="entry name" value="GH"/>
</dbReference>
<evidence type="ECO:0000313" key="15">
    <source>
        <dbReference type="Proteomes" id="UP000243297"/>
    </source>
</evidence>
<feature type="active site" description="Proton donor" evidence="12">
    <location>
        <position position="344"/>
    </location>
</feature>
<dbReference type="NCBIfam" id="TIGR01515">
    <property type="entry name" value="branching_enzym"/>
    <property type="match status" value="1"/>
</dbReference>
<keyword evidence="6" id="KW-0321">Glycogen metabolism</keyword>
<dbReference type="InterPro" id="IPR004193">
    <property type="entry name" value="Glyco_hydro_13_N"/>
</dbReference>
<comment type="similarity">
    <text evidence="4">Belongs to the glycosyl hydrolase 13 family. GlgB subfamily.</text>
</comment>
<dbReference type="PANTHER" id="PTHR43651:SF3">
    <property type="entry name" value="1,4-ALPHA-GLUCAN-BRANCHING ENZYME"/>
    <property type="match status" value="1"/>
</dbReference>
<dbReference type="RefSeq" id="WP_078710761.1">
    <property type="nucleotide sequence ID" value="NZ_FUWY01000001.1"/>
</dbReference>
<keyword evidence="10" id="KW-0119">Carbohydrate metabolism</keyword>
<evidence type="ECO:0000256" key="11">
    <source>
        <dbReference type="NCBIfam" id="TIGR01515"/>
    </source>
</evidence>
<keyword evidence="9" id="KW-0320">Glycogen biosynthesis</keyword>
<dbReference type="SUPFAM" id="SSF51011">
    <property type="entry name" value="Glycosyl hydrolase domain"/>
    <property type="match status" value="1"/>
</dbReference>
<evidence type="ECO:0000256" key="12">
    <source>
        <dbReference type="PIRSR" id="PIRSR000463-1"/>
    </source>
</evidence>
<dbReference type="InterPro" id="IPR013780">
    <property type="entry name" value="Glyco_hydro_b"/>
</dbReference>
<dbReference type="InterPro" id="IPR006047">
    <property type="entry name" value="GH13_cat_dom"/>
</dbReference>
<dbReference type="InterPro" id="IPR013783">
    <property type="entry name" value="Ig-like_fold"/>
</dbReference>
<keyword evidence="8" id="KW-0808">Transferase</keyword>
<dbReference type="GO" id="GO:0003844">
    <property type="term" value="F:1,4-alpha-glucan branching enzyme activity"/>
    <property type="evidence" value="ECO:0007669"/>
    <property type="project" value="UniProtKB-UniRule"/>
</dbReference>
<feature type="active site" description="Nucleophile" evidence="12">
    <location>
        <position position="301"/>
    </location>
</feature>
<dbReference type="NCBIfam" id="NF008967">
    <property type="entry name" value="PRK12313.1"/>
    <property type="match status" value="1"/>
</dbReference>
<evidence type="ECO:0000256" key="3">
    <source>
        <dbReference type="ARBA" id="ARBA00004964"/>
    </source>
</evidence>
<evidence type="ECO:0000256" key="7">
    <source>
        <dbReference type="ARBA" id="ARBA00022676"/>
    </source>
</evidence>
<dbReference type="SUPFAM" id="SSF51445">
    <property type="entry name" value="(Trans)glycosidases"/>
    <property type="match status" value="1"/>
</dbReference>
<dbReference type="Pfam" id="PF02806">
    <property type="entry name" value="Alpha-amylase_C"/>
    <property type="match status" value="1"/>
</dbReference>
<dbReference type="FunFam" id="2.60.40.1180:FF:000002">
    <property type="entry name" value="1,4-alpha-glucan branching enzyme GlgB"/>
    <property type="match status" value="1"/>
</dbReference>
<dbReference type="GO" id="GO:0043169">
    <property type="term" value="F:cation binding"/>
    <property type="evidence" value="ECO:0007669"/>
    <property type="project" value="InterPro"/>
</dbReference>
<dbReference type="InterPro" id="IPR006048">
    <property type="entry name" value="A-amylase/branching_C"/>
</dbReference>
<proteinExistence type="inferred from homology"/>
<comment type="catalytic activity">
    <reaction evidence="1">
        <text>Transfers a segment of a (1-&gt;4)-alpha-D-glucan chain to a primary hydroxy group in a similar glucan chain.</text>
        <dbReference type="EC" id="2.4.1.18"/>
    </reaction>
</comment>
<evidence type="ECO:0000256" key="2">
    <source>
        <dbReference type="ARBA" id="ARBA00002953"/>
    </source>
</evidence>
<comment type="function">
    <text evidence="2">Catalyzes the formation of the alpha-1,6-glucosidic linkages in glycogen by scission of a 1,4-alpha-linked oligosaccharide from growing alpha-1,4-glucan chains and the subsequent attachment of the oligosaccharide to the alpha-1,6 position.</text>
</comment>
<dbReference type="Pfam" id="PF00128">
    <property type="entry name" value="Alpha-amylase"/>
    <property type="match status" value="1"/>
</dbReference>
<dbReference type="PIRSF" id="PIRSF000463">
    <property type="entry name" value="GlgB"/>
    <property type="match status" value="1"/>
</dbReference>
<dbReference type="Proteomes" id="UP000243297">
    <property type="component" value="Unassembled WGS sequence"/>
</dbReference>
<dbReference type="Gene3D" id="2.60.40.10">
    <property type="entry name" value="Immunoglobulins"/>
    <property type="match status" value="1"/>
</dbReference>
<organism evidence="14 15">
    <name type="scientific">Anaerorhabdus furcosa</name>
    <dbReference type="NCBI Taxonomy" id="118967"/>
    <lineage>
        <taxon>Bacteria</taxon>
        <taxon>Bacillati</taxon>
        <taxon>Bacillota</taxon>
        <taxon>Erysipelotrichia</taxon>
        <taxon>Erysipelotrichales</taxon>
        <taxon>Erysipelotrichaceae</taxon>
        <taxon>Anaerorhabdus</taxon>
    </lineage>
</organism>
<protein>
    <recommendedName>
        <fullName evidence="5 11">1,4-alpha-glucan branching enzyme</fullName>
        <ecNumber evidence="5 11">2.4.1.18</ecNumber>
    </recommendedName>
</protein>
<dbReference type="GO" id="GO:0005978">
    <property type="term" value="P:glycogen biosynthetic process"/>
    <property type="evidence" value="ECO:0007669"/>
    <property type="project" value="UniProtKB-UniRule"/>
</dbReference>
<evidence type="ECO:0000256" key="4">
    <source>
        <dbReference type="ARBA" id="ARBA00009000"/>
    </source>
</evidence>
<dbReference type="Pfam" id="PF02922">
    <property type="entry name" value="CBM_48"/>
    <property type="match status" value="1"/>
</dbReference>
<keyword evidence="15" id="KW-1185">Reference proteome</keyword>
<dbReference type="PANTHER" id="PTHR43651">
    <property type="entry name" value="1,4-ALPHA-GLUCAN-BRANCHING ENZYME"/>
    <property type="match status" value="1"/>
</dbReference>
<feature type="domain" description="Glycosyl hydrolase family 13 catalytic" evidence="13">
    <location>
        <begin position="145"/>
        <end position="494"/>
    </location>
</feature>
<dbReference type="GO" id="GO:0004553">
    <property type="term" value="F:hydrolase activity, hydrolyzing O-glycosyl compounds"/>
    <property type="evidence" value="ECO:0007669"/>
    <property type="project" value="InterPro"/>
</dbReference>
<dbReference type="CDD" id="cd11322">
    <property type="entry name" value="AmyAc_Glg_BE"/>
    <property type="match status" value="1"/>
</dbReference>
<dbReference type="NCBIfam" id="NF003811">
    <property type="entry name" value="PRK05402.1"/>
    <property type="match status" value="1"/>
</dbReference>
<name>A0A1T4K515_9FIRM</name>
<evidence type="ECO:0000256" key="9">
    <source>
        <dbReference type="ARBA" id="ARBA00023056"/>
    </source>
</evidence>
<dbReference type="STRING" id="118967.SAMN02745191_0314"/>
<evidence type="ECO:0000256" key="10">
    <source>
        <dbReference type="ARBA" id="ARBA00023277"/>
    </source>
</evidence>
<evidence type="ECO:0000259" key="13">
    <source>
        <dbReference type="SMART" id="SM00642"/>
    </source>
</evidence>
<accession>A0A1T4K515</accession>
<dbReference type="Gene3D" id="2.60.40.1180">
    <property type="entry name" value="Golgi alpha-mannosidase II"/>
    <property type="match status" value="1"/>
</dbReference>
<dbReference type="SMART" id="SM00642">
    <property type="entry name" value="Aamy"/>
    <property type="match status" value="1"/>
</dbReference>
<evidence type="ECO:0000313" key="14">
    <source>
        <dbReference type="EMBL" id="SJZ37524.1"/>
    </source>
</evidence>
<dbReference type="Gene3D" id="3.20.20.80">
    <property type="entry name" value="Glycosidases"/>
    <property type="match status" value="1"/>
</dbReference>
<dbReference type="GO" id="GO:0005829">
    <property type="term" value="C:cytosol"/>
    <property type="evidence" value="ECO:0007669"/>
    <property type="project" value="TreeGrafter"/>
</dbReference>
<evidence type="ECO:0000256" key="1">
    <source>
        <dbReference type="ARBA" id="ARBA00000826"/>
    </source>
</evidence>
<reference evidence="15" key="1">
    <citation type="submission" date="2017-02" db="EMBL/GenBank/DDBJ databases">
        <authorList>
            <person name="Varghese N."/>
            <person name="Submissions S."/>
        </authorList>
    </citation>
    <scope>NUCLEOTIDE SEQUENCE [LARGE SCALE GENOMIC DNA]</scope>
    <source>
        <strain evidence="15">ATCC 25662</strain>
    </source>
</reference>
<dbReference type="CDD" id="cd02855">
    <property type="entry name" value="E_set_GBE_prok_N"/>
    <property type="match status" value="1"/>
</dbReference>
<sequence length="630" mass="74276">MTYTTIIESFHQGHSVDAYKLFGAHFCYESQEGVRFTVYAPHAKEIQVVGGFNEWDGSNHIMERLTDKGIWSLFIPGIKEWETYKYRIVDLNGNKMDKADPYAFFSETRPGTASKVVQLDNLTWKDQKWMKHRSKNFDQPMHIYEVHAGSWKRYENENWFTYEELEKQLIPYVKENGFTHIELMPLNEHPFDGSWGYQANGYFSCTSRYGNPKEFAHFVNQCHKNDIGVILDMVPVHFVKDNHGLREFDGLPLYEYKNPNDANSQWGTCNFDLWNEEVRSFLISSAAFWCDQYHIDGIRIDAVANMIFWEGNKDRGTNEGALAFIRRLNYYLSKTYPEVMLIAEDSSDFPKVTQSTLDMGLGFDYKWDLGWMNDTLSYYARDPIYRKYHHNNLSFSMAYFFSERFIMPLSHDEVVHGKKTIVDRMWGDYDQKFSQVRNLYIYMMSHPGKKLNFMGNEIGMFREFDEAKEVDWELLSYPRHDSFLRFFNDLNHIYLHHGAWSKYDYDLKGFKWIDADNSELSIYSYYREDEHEVLLTILNMTPVAHEEFKLGVPYKGVYTELINSEKDIYDGCNMCNFKPIRSKKGKLNHLENMISVRLAPFGAIVLHLDKSKLVVEKKVVKKTMKKDVKG</sequence>
<dbReference type="InterPro" id="IPR037439">
    <property type="entry name" value="Branching_enzy"/>
</dbReference>
<dbReference type="InterPro" id="IPR044143">
    <property type="entry name" value="GlgB_N_E_set_prok"/>
</dbReference>
<gene>
    <name evidence="14" type="ORF">SAMN02745191_0314</name>
</gene>